<dbReference type="Pfam" id="PF04612">
    <property type="entry name" value="T2SSM"/>
    <property type="match status" value="1"/>
</dbReference>
<evidence type="ECO:0000256" key="1">
    <source>
        <dbReference type="SAM" id="Coils"/>
    </source>
</evidence>
<proteinExistence type="predicted"/>
<name>A0A857JNK1_9ALTE</name>
<dbReference type="RefSeq" id="WP_160180666.1">
    <property type="nucleotide sequence ID" value="NZ_CP047656.1"/>
</dbReference>
<feature type="coiled-coil region" evidence="1">
    <location>
        <begin position="56"/>
        <end position="83"/>
    </location>
</feature>
<dbReference type="OrthoDB" id="9151209at2"/>
<dbReference type="EMBL" id="CP047656">
    <property type="protein sequence ID" value="QHJ12527.1"/>
    <property type="molecule type" value="Genomic_DNA"/>
</dbReference>
<organism evidence="3 4">
    <name type="scientific">Paraglaciecola mesophila</name>
    <dbReference type="NCBI Taxonomy" id="197222"/>
    <lineage>
        <taxon>Bacteria</taxon>
        <taxon>Pseudomonadati</taxon>
        <taxon>Pseudomonadota</taxon>
        <taxon>Gammaproteobacteria</taxon>
        <taxon>Alteromonadales</taxon>
        <taxon>Alteromonadaceae</taxon>
        <taxon>Paraglaciecola</taxon>
    </lineage>
</organism>
<dbReference type="Proteomes" id="UP000464524">
    <property type="component" value="Chromosome"/>
</dbReference>
<dbReference type="KEGG" id="pmes:FX988_02784"/>
<dbReference type="GO" id="GO:0015627">
    <property type="term" value="C:type II protein secretion system complex"/>
    <property type="evidence" value="ECO:0007669"/>
    <property type="project" value="InterPro"/>
</dbReference>
<dbReference type="GO" id="GO:0015628">
    <property type="term" value="P:protein secretion by the type II secretion system"/>
    <property type="evidence" value="ECO:0007669"/>
    <property type="project" value="InterPro"/>
</dbReference>
<keyword evidence="2" id="KW-1133">Transmembrane helix</keyword>
<accession>A0A857JNK1</accession>
<sequence>MNQAATSQGIKERYNTLFVQFLKITQREKLLILFSGVAIIILLGYLLFIEPVNESTARNEQTISSLQNQLNSLQAQIEVAQYALGNDPNDLLIESLDKLTDKSQDLDLYLQQETVNLVPPTQMPLLLENMLAGSQGVTLVSMQSIAPTPVLSAQTKKVDAESDTVDNDTVVDEINLYRHGVLLSLRGSYFDIQNYLTRIEGLKWQFYWKRFNYVVTGYPEALVEVELYTLSTSKAFIGV</sequence>
<dbReference type="AlphaFoldDB" id="A0A857JNK1"/>
<keyword evidence="4" id="KW-1185">Reference proteome</keyword>
<evidence type="ECO:0000313" key="3">
    <source>
        <dbReference type="EMBL" id="QHJ12527.1"/>
    </source>
</evidence>
<reference evidence="3 4" key="1">
    <citation type="submission" date="2019-12" db="EMBL/GenBank/DDBJ databases">
        <title>Genome sequencing and assembly of endphytes of Porphyra tenera.</title>
        <authorList>
            <person name="Park J.M."/>
            <person name="Shin R."/>
            <person name="Jo S.H."/>
        </authorList>
    </citation>
    <scope>NUCLEOTIDE SEQUENCE [LARGE SCALE GENOMIC DNA]</scope>
    <source>
        <strain evidence="3 4">GPM4</strain>
    </source>
</reference>
<keyword evidence="2" id="KW-0472">Membrane</keyword>
<evidence type="ECO:0000256" key="2">
    <source>
        <dbReference type="SAM" id="Phobius"/>
    </source>
</evidence>
<feature type="transmembrane region" description="Helical" evidence="2">
    <location>
        <begin position="30"/>
        <end position="48"/>
    </location>
</feature>
<keyword evidence="2" id="KW-0812">Transmembrane</keyword>
<keyword evidence="1" id="KW-0175">Coiled coil</keyword>
<evidence type="ECO:0008006" key="5">
    <source>
        <dbReference type="Google" id="ProtNLM"/>
    </source>
</evidence>
<gene>
    <name evidence="3" type="ORF">FX988_02784</name>
</gene>
<evidence type="ECO:0000313" key="4">
    <source>
        <dbReference type="Proteomes" id="UP000464524"/>
    </source>
</evidence>
<protein>
    <recommendedName>
        <fullName evidence="5">MSHA biogenesis protein MshJ</fullName>
    </recommendedName>
</protein>
<dbReference type="InterPro" id="IPR007690">
    <property type="entry name" value="T2SS_GspM"/>
</dbReference>